<name>A0A0F9M0B7_9ZZZZ</name>
<evidence type="ECO:0000313" key="1">
    <source>
        <dbReference type="EMBL" id="KKM99103.1"/>
    </source>
</evidence>
<organism evidence="1">
    <name type="scientific">marine sediment metagenome</name>
    <dbReference type="NCBI Taxonomy" id="412755"/>
    <lineage>
        <taxon>unclassified sequences</taxon>
        <taxon>metagenomes</taxon>
        <taxon>ecological metagenomes</taxon>
    </lineage>
</organism>
<feature type="non-terminal residue" evidence="1">
    <location>
        <position position="1"/>
    </location>
</feature>
<reference evidence="1" key="1">
    <citation type="journal article" date="2015" name="Nature">
        <title>Complex archaea that bridge the gap between prokaryotes and eukaryotes.</title>
        <authorList>
            <person name="Spang A."/>
            <person name="Saw J.H."/>
            <person name="Jorgensen S.L."/>
            <person name="Zaremba-Niedzwiedzka K."/>
            <person name="Martijn J."/>
            <person name="Lind A.E."/>
            <person name="van Eijk R."/>
            <person name="Schleper C."/>
            <person name="Guy L."/>
            <person name="Ettema T.J."/>
        </authorList>
    </citation>
    <scope>NUCLEOTIDE SEQUENCE</scope>
</reference>
<dbReference type="AlphaFoldDB" id="A0A0F9M0B7"/>
<dbReference type="EMBL" id="LAZR01005535">
    <property type="protein sequence ID" value="KKM99103.1"/>
    <property type="molecule type" value="Genomic_DNA"/>
</dbReference>
<sequence length="50" mass="5787">VFSVNIPLELIEELKWKKGLELQILAEFGKLIIFTEDKIDEKEVLNGTNK</sequence>
<proteinExistence type="predicted"/>
<protein>
    <submittedName>
        <fullName evidence="1">Uncharacterized protein</fullName>
    </submittedName>
</protein>
<accession>A0A0F9M0B7</accession>
<gene>
    <name evidence="1" type="ORF">LCGC14_1151170</name>
</gene>
<comment type="caution">
    <text evidence="1">The sequence shown here is derived from an EMBL/GenBank/DDBJ whole genome shotgun (WGS) entry which is preliminary data.</text>
</comment>